<reference evidence="1" key="1">
    <citation type="submission" date="2019-03" db="EMBL/GenBank/DDBJ databases">
        <authorList>
            <person name="Danneels B."/>
        </authorList>
    </citation>
    <scope>NUCLEOTIDE SEQUENCE</scope>
</reference>
<accession>A0A484RY48</accession>
<protein>
    <submittedName>
        <fullName evidence="1">Uncharacterized protein</fullName>
    </submittedName>
</protein>
<organism evidence="1">
    <name type="scientific">plant metagenome</name>
    <dbReference type="NCBI Taxonomy" id="1297885"/>
    <lineage>
        <taxon>unclassified sequences</taxon>
        <taxon>metagenomes</taxon>
        <taxon>organismal metagenomes</taxon>
    </lineage>
</organism>
<sequence>MVLPLNFREDTTMHPSSIAASPLFRIDECSDLMADACVCGENGDLVFLSVWARDTAIQQFIAQLTLGRDDDGLDQFHLITEQGGSVPVFIPSVERLEKRLTRIYRRTLFGSLTNLWLFDRRCTRPDKSTASALALLPRSAADPTTRVWHLVKDTCPLPLLDHWQTPVLELLRSSDMFHELPVALGPLRGFRLGLDVPALTEALGDLIRGNVLTAYPYPAQIWTPQAVA</sequence>
<dbReference type="EMBL" id="CAADII010000042">
    <property type="protein sequence ID" value="VFR55216.1"/>
    <property type="molecule type" value="Genomic_DNA"/>
</dbReference>
<gene>
    <name evidence="1" type="ORF">BRI6_4641</name>
</gene>
<name>A0A484RY48_9ZZZZ</name>
<evidence type="ECO:0000313" key="1">
    <source>
        <dbReference type="EMBL" id="VFR55216.1"/>
    </source>
</evidence>
<proteinExistence type="predicted"/>
<dbReference type="AlphaFoldDB" id="A0A484RY48"/>